<dbReference type="InterPro" id="IPR011711">
    <property type="entry name" value="GntR_C"/>
</dbReference>
<dbReference type="Gene3D" id="1.20.120.530">
    <property type="entry name" value="GntR ligand-binding domain-like"/>
    <property type="match status" value="1"/>
</dbReference>
<evidence type="ECO:0000313" key="6">
    <source>
        <dbReference type="Proteomes" id="UP000533724"/>
    </source>
</evidence>
<evidence type="ECO:0000256" key="1">
    <source>
        <dbReference type="ARBA" id="ARBA00023015"/>
    </source>
</evidence>
<dbReference type="Pfam" id="PF07729">
    <property type="entry name" value="FCD"/>
    <property type="match status" value="1"/>
</dbReference>
<dbReference type="AlphaFoldDB" id="A0A7W6XW43"/>
<keyword evidence="3" id="KW-0804">Transcription</keyword>
<evidence type="ECO:0000256" key="2">
    <source>
        <dbReference type="ARBA" id="ARBA00023125"/>
    </source>
</evidence>
<proteinExistence type="predicted"/>
<accession>A0A7W6XW43</accession>
<keyword evidence="2 5" id="KW-0238">DNA-binding</keyword>
<feature type="domain" description="GntR C-terminal" evidence="4">
    <location>
        <begin position="4"/>
        <end position="33"/>
    </location>
</feature>
<evidence type="ECO:0000259" key="4">
    <source>
        <dbReference type="Pfam" id="PF07729"/>
    </source>
</evidence>
<organism evidence="5 6">
    <name type="scientific">Rhizobium esperanzae</name>
    <dbReference type="NCBI Taxonomy" id="1967781"/>
    <lineage>
        <taxon>Bacteria</taxon>
        <taxon>Pseudomonadati</taxon>
        <taxon>Pseudomonadota</taxon>
        <taxon>Alphaproteobacteria</taxon>
        <taxon>Hyphomicrobiales</taxon>
        <taxon>Rhizobiaceae</taxon>
        <taxon>Rhizobium/Agrobacterium group</taxon>
        <taxon>Rhizobium</taxon>
    </lineage>
</organism>
<reference evidence="5 6" key="1">
    <citation type="submission" date="2020-08" db="EMBL/GenBank/DDBJ databases">
        <title>Genomic Encyclopedia of Type Strains, Phase IV (KMG-V): Genome sequencing to study the core and pangenomes of soil and plant-associated prokaryotes.</title>
        <authorList>
            <person name="Whitman W."/>
        </authorList>
    </citation>
    <scope>NUCLEOTIDE SEQUENCE [LARGE SCALE GENOMIC DNA]</scope>
    <source>
        <strain evidence="5 6">SEMIA 414</strain>
    </source>
</reference>
<dbReference type="SUPFAM" id="SSF48008">
    <property type="entry name" value="GntR ligand-binding domain-like"/>
    <property type="match status" value="1"/>
</dbReference>
<dbReference type="Proteomes" id="UP000533724">
    <property type="component" value="Unassembled WGS sequence"/>
</dbReference>
<dbReference type="InterPro" id="IPR008920">
    <property type="entry name" value="TF_FadR/GntR_C"/>
</dbReference>
<comment type="caution">
    <text evidence="5">The sequence shown here is derived from an EMBL/GenBank/DDBJ whole genome shotgun (WGS) entry which is preliminary data.</text>
</comment>
<sequence>MLIRTLKEHLEILEACSSRNADAAEKALQAHFQAAINRNLGLA</sequence>
<dbReference type="EMBL" id="JACIHI010000007">
    <property type="protein sequence ID" value="MBB4440032.1"/>
    <property type="molecule type" value="Genomic_DNA"/>
</dbReference>
<keyword evidence="1" id="KW-0805">Transcription regulation</keyword>
<name>A0A7W6XW43_9HYPH</name>
<evidence type="ECO:0000313" key="5">
    <source>
        <dbReference type="EMBL" id="MBB4440032.1"/>
    </source>
</evidence>
<evidence type="ECO:0000256" key="3">
    <source>
        <dbReference type="ARBA" id="ARBA00023163"/>
    </source>
</evidence>
<protein>
    <submittedName>
        <fullName evidence="5">DNA-binding GntR family transcriptional regulator</fullName>
    </submittedName>
</protein>
<dbReference type="GO" id="GO:0003677">
    <property type="term" value="F:DNA binding"/>
    <property type="evidence" value="ECO:0007669"/>
    <property type="project" value="UniProtKB-KW"/>
</dbReference>
<gene>
    <name evidence="5" type="ORF">GGE15_003308</name>
</gene>